<proteinExistence type="predicted"/>
<dbReference type="AlphaFoldDB" id="A0A915IUA5"/>
<evidence type="ECO:0000313" key="2">
    <source>
        <dbReference type="WBParaSite" id="nRc.2.0.1.t17402-RA"/>
    </source>
</evidence>
<keyword evidence="1" id="KW-1185">Reference proteome</keyword>
<sequence length="97" mass="10742">MTSWAAKKEEQGSKQVALLAIQKQATTLFVPQLLSPCSLNIVATIECSRFFLMMAGFPSLESAYLTIDANLTGVFMHKILATWTKKNFLSQSGTLWP</sequence>
<evidence type="ECO:0000313" key="1">
    <source>
        <dbReference type="Proteomes" id="UP000887565"/>
    </source>
</evidence>
<accession>A0A915IUA5</accession>
<reference evidence="2" key="1">
    <citation type="submission" date="2022-11" db="UniProtKB">
        <authorList>
            <consortium name="WormBaseParasite"/>
        </authorList>
    </citation>
    <scope>IDENTIFICATION</scope>
</reference>
<name>A0A915IUA5_ROMCU</name>
<dbReference type="Proteomes" id="UP000887565">
    <property type="component" value="Unplaced"/>
</dbReference>
<dbReference type="WBParaSite" id="nRc.2.0.1.t17402-RA">
    <property type="protein sequence ID" value="nRc.2.0.1.t17402-RA"/>
    <property type="gene ID" value="nRc.2.0.1.g17402"/>
</dbReference>
<organism evidence="1 2">
    <name type="scientific">Romanomermis culicivorax</name>
    <name type="common">Nematode worm</name>
    <dbReference type="NCBI Taxonomy" id="13658"/>
    <lineage>
        <taxon>Eukaryota</taxon>
        <taxon>Metazoa</taxon>
        <taxon>Ecdysozoa</taxon>
        <taxon>Nematoda</taxon>
        <taxon>Enoplea</taxon>
        <taxon>Dorylaimia</taxon>
        <taxon>Mermithida</taxon>
        <taxon>Mermithoidea</taxon>
        <taxon>Mermithidae</taxon>
        <taxon>Romanomermis</taxon>
    </lineage>
</organism>
<protein>
    <submittedName>
        <fullName evidence="2">Uncharacterized protein</fullName>
    </submittedName>
</protein>